<keyword evidence="1" id="KW-0808">Transferase</keyword>
<reference evidence="1 2" key="1">
    <citation type="submission" date="2020-08" db="EMBL/GenBank/DDBJ databases">
        <title>Genomic Encyclopedia of Type Strains, Phase III (KMG-III): the genomes of soil and plant-associated and newly described type strains.</title>
        <authorList>
            <person name="Whitman W."/>
        </authorList>
    </citation>
    <scope>NUCLEOTIDE SEQUENCE [LARGE SCALE GENOMIC DNA]</scope>
    <source>
        <strain evidence="1 2">CECT 8803</strain>
    </source>
</reference>
<organism evidence="1 2">
    <name type="scientific">Limibacillus halophilus</name>
    <dbReference type="NCBI Taxonomy" id="1579333"/>
    <lineage>
        <taxon>Bacteria</taxon>
        <taxon>Pseudomonadati</taxon>
        <taxon>Pseudomonadota</taxon>
        <taxon>Alphaproteobacteria</taxon>
        <taxon>Rhodospirillales</taxon>
        <taxon>Rhodovibrionaceae</taxon>
        <taxon>Limibacillus</taxon>
    </lineage>
</organism>
<name>A0A839SRU7_9PROT</name>
<comment type="caution">
    <text evidence="1">The sequence shown here is derived from an EMBL/GenBank/DDBJ whole genome shotgun (WGS) entry which is preliminary data.</text>
</comment>
<dbReference type="InterPro" id="IPR029063">
    <property type="entry name" value="SAM-dependent_MTases_sf"/>
</dbReference>
<dbReference type="AlphaFoldDB" id="A0A839SRU7"/>
<accession>A0A839SRU7</accession>
<dbReference type="Gene3D" id="3.40.50.150">
    <property type="entry name" value="Vaccinia Virus protein VP39"/>
    <property type="match status" value="1"/>
</dbReference>
<sequence>MTQQQQNNPPPPDWNAEVRWTLGEDRSFACPVCRTTAKQAFHLSLEVWPGRYWDLFRCRSCASLSFPDGCAGDYEAEWVSPSFQAFRERRYIEVGAALDVILQPLYRVAHTAVGRYLEVGAGYGFSVDFARAQLGWDAYGIDPAPEAKRGAEALGWRLLPEYLGPDLELPGGCVDLVLASEVIEHLADPHRFLEDIKLAVASNGVLIITTPDADAVTPDAAHPDLTGLLAPGWHLVLFNQDSLTDLLAEHGFEHREVHRDGQSLIAVASMTKQDQPPAGGLDRHAYQAYLDRRRVDLKDHASLSVSLNYRLYKDLVNQGRFDEAGTILVDLNDAFNRHFSIGFDVPDSVEPAYPSPTDNAALSRLSPMNLPGAAYFRGIHAFLGERDNAAALAYYRLAVRGFVQLHRLFDSTALPDAEAGQLLERLGHNIAMVCSPGDASEVFNALTAVEGCNRNLEAAQRQALEVLLNRGMLDAADLLLERFRSDLHAGRYADLKRYHRKVQTFVAAVNGGDMKAASGAVDELRSDAVTLDLANGFAWVLLQYHAAILASLQGSPDPALFRQSAAAAAELAGRLRDGGISADWAEDYYAAAVFQELKAGGQDGEHHATGTLANRIQEAKALMGEQVAAKLQQKMKVSKM</sequence>
<dbReference type="Pfam" id="PF13489">
    <property type="entry name" value="Methyltransf_23"/>
    <property type="match status" value="1"/>
</dbReference>
<dbReference type="RefSeq" id="WP_183415498.1">
    <property type="nucleotide sequence ID" value="NZ_JACHXA010000002.1"/>
</dbReference>
<evidence type="ECO:0000313" key="1">
    <source>
        <dbReference type="EMBL" id="MBB3064699.1"/>
    </source>
</evidence>
<dbReference type="GO" id="GO:0008168">
    <property type="term" value="F:methyltransferase activity"/>
    <property type="evidence" value="ECO:0007669"/>
    <property type="project" value="UniProtKB-KW"/>
</dbReference>
<gene>
    <name evidence="1" type="ORF">FHR98_000971</name>
</gene>
<dbReference type="PANTHER" id="PTHR43861">
    <property type="entry name" value="TRANS-ACONITATE 2-METHYLTRANSFERASE-RELATED"/>
    <property type="match status" value="1"/>
</dbReference>
<evidence type="ECO:0000313" key="2">
    <source>
        <dbReference type="Proteomes" id="UP000581135"/>
    </source>
</evidence>
<dbReference type="GO" id="GO:0032259">
    <property type="term" value="P:methylation"/>
    <property type="evidence" value="ECO:0007669"/>
    <property type="project" value="UniProtKB-KW"/>
</dbReference>
<dbReference type="Proteomes" id="UP000581135">
    <property type="component" value="Unassembled WGS sequence"/>
</dbReference>
<keyword evidence="1" id="KW-0489">Methyltransferase</keyword>
<dbReference type="SUPFAM" id="SSF53335">
    <property type="entry name" value="S-adenosyl-L-methionine-dependent methyltransferases"/>
    <property type="match status" value="1"/>
</dbReference>
<protein>
    <submittedName>
        <fullName evidence="1">SAM-dependent methyltransferase</fullName>
    </submittedName>
</protein>
<proteinExistence type="predicted"/>
<dbReference type="CDD" id="cd02440">
    <property type="entry name" value="AdoMet_MTases"/>
    <property type="match status" value="1"/>
</dbReference>
<keyword evidence="2" id="KW-1185">Reference proteome</keyword>
<dbReference type="EMBL" id="JACHXA010000002">
    <property type="protein sequence ID" value="MBB3064699.1"/>
    <property type="molecule type" value="Genomic_DNA"/>
</dbReference>